<dbReference type="GO" id="GO:0005743">
    <property type="term" value="C:mitochondrial inner membrane"/>
    <property type="evidence" value="ECO:0007669"/>
    <property type="project" value="TreeGrafter"/>
</dbReference>
<keyword evidence="7" id="KW-0496">Mitochondrion</keyword>
<evidence type="ECO:0000313" key="11">
    <source>
        <dbReference type="Proteomes" id="UP000013827"/>
    </source>
</evidence>
<name>A0A0D3ITX0_EMIH1</name>
<organism evidence="10 11">
    <name type="scientific">Emiliania huxleyi (strain CCMP1516)</name>
    <dbReference type="NCBI Taxonomy" id="280463"/>
    <lineage>
        <taxon>Eukaryota</taxon>
        <taxon>Haptista</taxon>
        <taxon>Haptophyta</taxon>
        <taxon>Prymnesiophyceae</taxon>
        <taxon>Isochrysidales</taxon>
        <taxon>Noelaerhabdaceae</taxon>
        <taxon>Emiliania</taxon>
    </lineage>
</organism>
<dbReference type="OMA" id="HWLNQSH"/>
<dbReference type="AlphaFoldDB" id="A0A0D3ITX0"/>
<sequence length="385" mass="40834">MSTFSGRWRYNWAVLSPLGLRFGDSAVAEANATLAARAAGQPRSDSDCWHATGVLATAAPAGELLPMPLRGCGWALCNTPTIAFMVSSALHHPTCTRRIVFGQWLNQTHLAGVTWCNRGASAEGDGPSTAVVAASYIGALVTAIPIAVGGGKLSQRSPLLKPFARFAPYPAVALANFLGSACMRSSDATRGALTAARRSVDSSCLIDHFLDRFLDARRASQLARPRFPRASRPREAPSVGVPVADPADGQPLGLSRAAGERAVRDTCVTRRPQLPARLRLSTGASGEVSMCGSRLLMPVGNFLIVPAVVWLYTAARRIRQPSLATQVAVTAAVFSVWLPTAASFYPPVGSLALDEIEPHLRSEAEARARRAGRVVSPSVEYERGV</sequence>
<keyword evidence="8" id="KW-0472">Membrane</keyword>
<dbReference type="eggNOG" id="KOG3767">
    <property type="taxonomic scope" value="Eukaryota"/>
</dbReference>
<dbReference type="GO" id="GO:1990542">
    <property type="term" value="P:mitochondrial transmembrane transport"/>
    <property type="evidence" value="ECO:0007669"/>
    <property type="project" value="TreeGrafter"/>
</dbReference>
<proteinExistence type="inferred from homology"/>
<dbReference type="InterPro" id="IPR004686">
    <property type="entry name" value="Mtc"/>
</dbReference>
<dbReference type="EnsemblProtists" id="EOD12514">
    <property type="protein sequence ID" value="EOD12514"/>
    <property type="gene ID" value="EMIHUDRAFT_247414"/>
</dbReference>
<dbReference type="Proteomes" id="UP000013827">
    <property type="component" value="Unassembled WGS sequence"/>
</dbReference>
<evidence type="ECO:0000313" key="10">
    <source>
        <dbReference type="EnsemblProtists" id="EOD14705"/>
    </source>
</evidence>
<keyword evidence="11" id="KW-1185">Reference proteome</keyword>
<dbReference type="GeneID" id="17260910"/>
<feature type="region of interest" description="Disordered" evidence="9">
    <location>
        <begin position="224"/>
        <end position="258"/>
    </location>
</feature>
<dbReference type="KEGG" id="ehx:EMIHUDRAFT_197221"/>
<dbReference type="PaxDb" id="2903-EOD12514"/>
<evidence type="ECO:0000256" key="7">
    <source>
        <dbReference type="ARBA" id="ARBA00023128"/>
    </source>
</evidence>
<evidence type="ECO:0000256" key="6">
    <source>
        <dbReference type="ARBA" id="ARBA00022989"/>
    </source>
</evidence>
<evidence type="ECO:0000256" key="5">
    <source>
        <dbReference type="ARBA" id="ARBA00022970"/>
    </source>
</evidence>
<dbReference type="PANTHER" id="PTHR11153:SF6">
    <property type="entry name" value="SIDEROFLEXIN-5"/>
    <property type="match status" value="1"/>
</dbReference>
<evidence type="ECO:0000256" key="2">
    <source>
        <dbReference type="ARBA" id="ARBA00005974"/>
    </source>
</evidence>
<dbReference type="RefSeq" id="XP_005767134.1">
    <property type="nucleotide sequence ID" value="XM_005767077.1"/>
</dbReference>
<dbReference type="EnsemblProtists" id="EOD14705">
    <property type="protein sequence ID" value="EOD14705"/>
    <property type="gene ID" value="EMIHUDRAFT_197221"/>
</dbReference>
<keyword evidence="5" id="KW-0029">Amino-acid transport</keyword>
<comment type="subcellular location">
    <subcellularLocation>
        <location evidence="1">Mitochondrion membrane</location>
        <topology evidence="1">Multi-pass membrane protein</topology>
    </subcellularLocation>
</comment>
<dbReference type="RefSeq" id="XP_005764943.1">
    <property type="nucleotide sequence ID" value="XM_005764886.1"/>
</dbReference>
<keyword evidence="4" id="KW-0812">Transmembrane</keyword>
<dbReference type="HOGENOM" id="CLU_718516_0_0_1"/>
<dbReference type="PANTHER" id="PTHR11153">
    <property type="entry name" value="SIDEROFLEXIN"/>
    <property type="match status" value="1"/>
</dbReference>
<comment type="similarity">
    <text evidence="2">Belongs to the sideroflexin family.</text>
</comment>
<evidence type="ECO:0000256" key="8">
    <source>
        <dbReference type="ARBA" id="ARBA00023136"/>
    </source>
</evidence>
<dbReference type="Pfam" id="PF03820">
    <property type="entry name" value="SFXNs"/>
    <property type="match status" value="1"/>
</dbReference>
<evidence type="ECO:0000256" key="9">
    <source>
        <dbReference type="SAM" id="MobiDB-lite"/>
    </source>
</evidence>
<dbReference type="GO" id="GO:0015075">
    <property type="term" value="F:monoatomic ion transmembrane transporter activity"/>
    <property type="evidence" value="ECO:0007669"/>
    <property type="project" value="InterPro"/>
</dbReference>
<dbReference type="GO" id="GO:0006865">
    <property type="term" value="P:amino acid transport"/>
    <property type="evidence" value="ECO:0007669"/>
    <property type="project" value="UniProtKB-KW"/>
</dbReference>
<accession>A0A0D3ITX0</accession>
<protein>
    <submittedName>
        <fullName evidence="10">Uncharacterized protein</fullName>
    </submittedName>
</protein>
<dbReference type="KEGG" id="ehx:EMIHUDRAFT_247414"/>
<evidence type="ECO:0000256" key="4">
    <source>
        <dbReference type="ARBA" id="ARBA00022692"/>
    </source>
</evidence>
<reference evidence="10" key="2">
    <citation type="submission" date="2024-10" db="UniProtKB">
        <authorList>
            <consortium name="EnsemblProtists"/>
        </authorList>
    </citation>
    <scope>IDENTIFICATION</scope>
</reference>
<keyword evidence="3" id="KW-0813">Transport</keyword>
<evidence type="ECO:0000256" key="3">
    <source>
        <dbReference type="ARBA" id="ARBA00022448"/>
    </source>
</evidence>
<evidence type="ECO:0000256" key="1">
    <source>
        <dbReference type="ARBA" id="ARBA00004225"/>
    </source>
</evidence>
<reference evidence="11" key="1">
    <citation type="journal article" date="2013" name="Nature">
        <title>Pan genome of the phytoplankton Emiliania underpins its global distribution.</title>
        <authorList>
            <person name="Read B.A."/>
            <person name="Kegel J."/>
            <person name="Klute M.J."/>
            <person name="Kuo A."/>
            <person name="Lefebvre S.C."/>
            <person name="Maumus F."/>
            <person name="Mayer C."/>
            <person name="Miller J."/>
            <person name="Monier A."/>
            <person name="Salamov A."/>
            <person name="Young J."/>
            <person name="Aguilar M."/>
            <person name="Claverie J.M."/>
            <person name="Frickenhaus S."/>
            <person name="Gonzalez K."/>
            <person name="Herman E.K."/>
            <person name="Lin Y.C."/>
            <person name="Napier J."/>
            <person name="Ogata H."/>
            <person name="Sarno A.F."/>
            <person name="Shmutz J."/>
            <person name="Schroeder D."/>
            <person name="de Vargas C."/>
            <person name="Verret F."/>
            <person name="von Dassow P."/>
            <person name="Valentin K."/>
            <person name="Van de Peer Y."/>
            <person name="Wheeler G."/>
            <person name="Dacks J.B."/>
            <person name="Delwiche C.F."/>
            <person name="Dyhrman S.T."/>
            <person name="Glockner G."/>
            <person name="John U."/>
            <person name="Richards T."/>
            <person name="Worden A.Z."/>
            <person name="Zhang X."/>
            <person name="Grigoriev I.V."/>
            <person name="Allen A.E."/>
            <person name="Bidle K."/>
            <person name="Borodovsky M."/>
            <person name="Bowler C."/>
            <person name="Brownlee C."/>
            <person name="Cock J.M."/>
            <person name="Elias M."/>
            <person name="Gladyshev V.N."/>
            <person name="Groth M."/>
            <person name="Guda C."/>
            <person name="Hadaegh A."/>
            <person name="Iglesias-Rodriguez M.D."/>
            <person name="Jenkins J."/>
            <person name="Jones B.M."/>
            <person name="Lawson T."/>
            <person name="Leese F."/>
            <person name="Lindquist E."/>
            <person name="Lobanov A."/>
            <person name="Lomsadze A."/>
            <person name="Malik S.B."/>
            <person name="Marsh M.E."/>
            <person name="Mackinder L."/>
            <person name="Mock T."/>
            <person name="Mueller-Roeber B."/>
            <person name="Pagarete A."/>
            <person name="Parker M."/>
            <person name="Probert I."/>
            <person name="Quesneville H."/>
            <person name="Raines C."/>
            <person name="Rensing S.A."/>
            <person name="Riano-Pachon D.M."/>
            <person name="Richier S."/>
            <person name="Rokitta S."/>
            <person name="Shiraiwa Y."/>
            <person name="Soanes D.M."/>
            <person name="van der Giezen M."/>
            <person name="Wahlund T.M."/>
            <person name="Williams B."/>
            <person name="Wilson W."/>
            <person name="Wolfe G."/>
            <person name="Wurch L.L."/>
        </authorList>
    </citation>
    <scope>NUCLEOTIDE SEQUENCE</scope>
</reference>
<dbReference type="GeneID" id="17258664"/>
<keyword evidence="6" id="KW-1133">Transmembrane helix</keyword>